<organism evidence="2 3">
    <name type="scientific">Mesonia mobilis</name>
    <dbReference type="NCBI Taxonomy" id="369791"/>
    <lineage>
        <taxon>Bacteria</taxon>
        <taxon>Pseudomonadati</taxon>
        <taxon>Bacteroidota</taxon>
        <taxon>Flavobacteriia</taxon>
        <taxon>Flavobacteriales</taxon>
        <taxon>Flavobacteriaceae</taxon>
        <taxon>Mesonia</taxon>
    </lineage>
</organism>
<dbReference type="Gene3D" id="2.40.50.100">
    <property type="match status" value="1"/>
</dbReference>
<dbReference type="SUPFAM" id="SSF51230">
    <property type="entry name" value="Single hybrid motif"/>
    <property type="match status" value="1"/>
</dbReference>
<dbReference type="InterPro" id="IPR011053">
    <property type="entry name" value="Single_hybrid_motif"/>
</dbReference>
<dbReference type="RefSeq" id="WP_027884555.1">
    <property type="nucleotide sequence ID" value="NZ_BMWY01000005.1"/>
</dbReference>
<reference evidence="3" key="1">
    <citation type="journal article" date="2019" name="Int. J. Syst. Evol. Microbiol.">
        <title>The Global Catalogue of Microorganisms (GCM) 10K type strain sequencing project: providing services to taxonomists for standard genome sequencing and annotation.</title>
        <authorList>
            <consortium name="The Broad Institute Genomics Platform"/>
            <consortium name="The Broad Institute Genome Sequencing Center for Infectious Disease"/>
            <person name="Wu L."/>
            <person name="Ma J."/>
        </authorList>
    </citation>
    <scope>NUCLEOTIDE SEQUENCE [LARGE SCALE GENOMIC DNA]</scope>
    <source>
        <strain evidence="3">KCTC 12708</strain>
    </source>
</reference>
<name>A0ABQ3BV07_9FLAO</name>
<proteinExistence type="predicted"/>
<feature type="domain" description="Lipoyl-binding" evidence="1">
    <location>
        <begin position="51"/>
        <end position="121"/>
    </location>
</feature>
<dbReference type="CDD" id="cd06849">
    <property type="entry name" value="lipoyl_domain"/>
    <property type="match status" value="1"/>
</dbReference>
<dbReference type="Proteomes" id="UP000615593">
    <property type="component" value="Unassembled WGS sequence"/>
</dbReference>
<gene>
    <name evidence="2" type="ORF">GCM10008088_20120</name>
</gene>
<keyword evidence="3" id="KW-1185">Reference proteome</keyword>
<protein>
    <recommendedName>
        <fullName evidence="1">Lipoyl-binding domain-containing protein</fullName>
    </recommendedName>
</protein>
<evidence type="ECO:0000313" key="2">
    <source>
        <dbReference type="EMBL" id="GGZ58533.1"/>
    </source>
</evidence>
<accession>A0ABQ3BV07</accession>
<sequence>MIKSLIHKLFQSSKKRNEILNELKSNQNIQTQSKTDFNQADFKLKKGKVETIYSPNLGNQKGLILKKWYVEPDDLVKHGDIICLIENENITMEFESFYSGKIISTCKLNQNLSNGTELFKIEGI</sequence>
<comment type="caution">
    <text evidence="2">The sequence shown here is derived from an EMBL/GenBank/DDBJ whole genome shotgun (WGS) entry which is preliminary data.</text>
</comment>
<dbReference type="Pfam" id="PF00364">
    <property type="entry name" value="Biotin_lipoyl"/>
    <property type="match status" value="1"/>
</dbReference>
<evidence type="ECO:0000259" key="1">
    <source>
        <dbReference type="Pfam" id="PF00364"/>
    </source>
</evidence>
<dbReference type="EMBL" id="BMWY01000005">
    <property type="protein sequence ID" value="GGZ58533.1"/>
    <property type="molecule type" value="Genomic_DNA"/>
</dbReference>
<dbReference type="GeneID" id="94369675"/>
<dbReference type="InterPro" id="IPR000089">
    <property type="entry name" value="Biotin_lipoyl"/>
</dbReference>
<evidence type="ECO:0000313" key="3">
    <source>
        <dbReference type="Proteomes" id="UP000615593"/>
    </source>
</evidence>